<accession>A0A1E4TH65</accession>
<keyword evidence="1" id="KW-0175">Coiled coil</keyword>
<dbReference type="InterPro" id="IPR000253">
    <property type="entry name" value="FHA_dom"/>
</dbReference>
<feature type="region of interest" description="Disordered" evidence="2">
    <location>
        <begin position="432"/>
        <end position="453"/>
    </location>
</feature>
<proteinExistence type="predicted"/>
<reference evidence="6" key="1">
    <citation type="submission" date="2016-02" db="EMBL/GenBank/DDBJ databases">
        <title>Comparative genomics of biotechnologically important yeasts.</title>
        <authorList>
            <consortium name="DOE Joint Genome Institute"/>
            <person name="Riley R."/>
            <person name="Haridas S."/>
            <person name="Wolfe K.H."/>
            <person name="Lopes M.R."/>
            <person name="Hittinger C.T."/>
            <person name="Goker M."/>
            <person name="Salamov A."/>
            <person name="Wisecaver J."/>
            <person name="Long T.M."/>
            <person name="Aerts A.L."/>
            <person name="Barry K."/>
            <person name="Choi C."/>
            <person name="Clum A."/>
            <person name="Coughlan A.Y."/>
            <person name="Deshpande S."/>
            <person name="Douglass A.P."/>
            <person name="Hanson S.J."/>
            <person name="Klenk H.-P."/>
            <person name="Labutti K."/>
            <person name="Lapidus A."/>
            <person name="Lindquist E."/>
            <person name="Lipzen A."/>
            <person name="Meier-Kolthoff J.P."/>
            <person name="Ohm R.A."/>
            <person name="Otillar R.P."/>
            <person name="Pangilinan J."/>
            <person name="Peng Y."/>
            <person name="Rokas A."/>
            <person name="Rosa C.A."/>
            <person name="Scheuner C."/>
            <person name="Sibirny A.A."/>
            <person name="Slot J.C."/>
            <person name="Stielow J.B."/>
            <person name="Sun H."/>
            <person name="Kurtzman C.P."/>
            <person name="Blackwell M."/>
            <person name="Jeffries T.W."/>
            <person name="Grigoriev I.V."/>
        </authorList>
    </citation>
    <scope>NUCLEOTIDE SEQUENCE [LARGE SCALE GENOMIC DNA]</scope>
    <source>
        <strain evidence="6">NRRL Y-17796</strain>
    </source>
</reference>
<evidence type="ECO:0000313" key="6">
    <source>
        <dbReference type="Proteomes" id="UP000095023"/>
    </source>
</evidence>
<name>A0A1E4TH65_9ASCO</name>
<dbReference type="InterPro" id="IPR008984">
    <property type="entry name" value="SMAD_FHA_dom_sf"/>
</dbReference>
<dbReference type="EMBL" id="KV453842">
    <property type="protein sequence ID" value="ODV91086.1"/>
    <property type="molecule type" value="Genomic_DNA"/>
</dbReference>
<feature type="compositionally biased region" description="Polar residues" evidence="2">
    <location>
        <begin position="28"/>
        <end position="45"/>
    </location>
</feature>
<dbReference type="SMART" id="SM00240">
    <property type="entry name" value="FHA"/>
    <property type="match status" value="1"/>
</dbReference>
<dbReference type="Pfam" id="PF00498">
    <property type="entry name" value="FHA"/>
    <property type="match status" value="1"/>
</dbReference>
<keyword evidence="6" id="KW-1185">Reference proteome</keyword>
<dbReference type="GO" id="GO:0005737">
    <property type="term" value="C:cytoplasm"/>
    <property type="evidence" value="ECO:0007669"/>
    <property type="project" value="TreeGrafter"/>
</dbReference>
<dbReference type="InterPro" id="IPR051176">
    <property type="entry name" value="Cent_Immune-Sig_Mod"/>
</dbReference>
<evidence type="ECO:0000256" key="3">
    <source>
        <dbReference type="SAM" id="Phobius"/>
    </source>
</evidence>
<dbReference type="OrthoDB" id="687730at2759"/>
<keyword evidence="3" id="KW-1133">Transmembrane helix</keyword>
<evidence type="ECO:0000256" key="2">
    <source>
        <dbReference type="SAM" id="MobiDB-lite"/>
    </source>
</evidence>
<feature type="transmembrane region" description="Helical" evidence="3">
    <location>
        <begin position="463"/>
        <end position="483"/>
    </location>
</feature>
<organism evidence="5 6">
    <name type="scientific">Tortispora caseinolytica NRRL Y-17796</name>
    <dbReference type="NCBI Taxonomy" id="767744"/>
    <lineage>
        <taxon>Eukaryota</taxon>
        <taxon>Fungi</taxon>
        <taxon>Dikarya</taxon>
        <taxon>Ascomycota</taxon>
        <taxon>Saccharomycotina</taxon>
        <taxon>Trigonopsidomycetes</taxon>
        <taxon>Trigonopsidales</taxon>
        <taxon>Trigonopsidaceae</taxon>
        <taxon>Tortispora</taxon>
    </lineage>
</organism>
<dbReference type="PANTHER" id="PTHR15715">
    <property type="entry name" value="CENTROSOMAL PROTEIN OF 170 KDA"/>
    <property type="match status" value="1"/>
</dbReference>
<keyword evidence="3" id="KW-0812">Transmembrane</keyword>
<dbReference type="SUPFAM" id="SSF49879">
    <property type="entry name" value="SMAD/FHA domain"/>
    <property type="match status" value="1"/>
</dbReference>
<gene>
    <name evidence="5" type="ORF">CANCADRAFT_44700</name>
</gene>
<dbReference type="Proteomes" id="UP000095023">
    <property type="component" value="Unassembled WGS sequence"/>
</dbReference>
<feature type="coiled-coil region" evidence="1">
    <location>
        <begin position="375"/>
        <end position="409"/>
    </location>
</feature>
<sequence>MAVATSSSTLLEDSLVEHTLGAVPDTPASMQTDTNLNGSDSSLNKPLNSPVKLTPAEHALFVHHTNTHTDDDELDADTSFALVFLHSLNDTFQPKCIKVPAYPSVCKLGRQISAQTVPSPTNGFFDTRVLSRNHATLSFDPASNTVFIKDANSANGTFVNGNKLSSSEKADGTPLGEKDALYLGIDIQADTSSGKIHKRIAAVVSKIITFSAPHHSAASQTSKSNPISYASPEMFSDEEVPEYDISSYNSAFQPSLQADLSMKQALEAPYAPLNLAPLLASIQDLIKRSHLQSIEIKRAQQLLERTETKRKPIKDLEMPYESPVPDCNGTSSGENIPVSNFSPCDATNATEPLAENSMLENQNLNAVSPGLDSEIKTLKRRVSEQANLINTLRKQLQDTQAEKTRIQHLLEDISLRSKELSSFPDPRISSVSVTSAPIQNSTRQATPTPRVSSTKGYYDITRIGHVISAFGIIGIGIGMVALFRDVPLFGEITQNS</sequence>
<dbReference type="AlphaFoldDB" id="A0A1E4TH65"/>
<evidence type="ECO:0000256" key="1">
    <source>
        <dbReference type="SAM" id="Coils"/>
    </source>
</evidence>
<dbReference type="PANTHER" id="PTHR15715:SF37">
    <property type="entry name" value="LD47843P"/>
    <property type="match status" value="1"/>
</dbReference>
<evidence type="ECO:0000313" key="5">
    <source>
        <dbReference type="EMBL" id="ODV91086.1"/>
    </source>
</evidence>
<keyword evidence="3" id="KW-0472">Membrane</keyword>
<dbReference type="Gene3D" id="2.60.200.20">
    <property type="match status" value="1"/>
</dbReference>
<evidence type="ECO:0000259" key="4">
    <source>
        <dbReference type="PROSITE" id="PS50006"/>
    </source>
</evidence>
<feature type="region of interest" description="Disordered" evidence="2">
    <location>
        <begin position="21"/>
        <end position="45"/>
    </location>
</feature>
<protein>
    <recommendedName>
        <fullName evidence="4">FHA domain-containing protein</fullName>
    </recommendedName>
</protein>
<feature type="domain" description="FHA" evidence="4">
    <location>
        <begin position="106"/>
        <end position="164"/>
    </location>
</feature>
<dbReference type="PROSITE" id="PS50006">
    <property type="entry name" value="FHA_DOMAIN"/>
    <property type="match status" value="1"/>
</dbReference>